<dbReference type="PROSITE" id="PS50088">
    <property type="entry name" value="ANK_REPEAT"/>
    <property type="match status" value="3"/>
</dbReference>
<evidence type="ECO:0000313" key="5">
    <source>
        <dbReference type="Proteomes" id="UP001244341"/>
    </source>
</evidence>
<dbReference type="Pfam" id="PF00023">
    <property type="entry name" value="Ank"/>
    <property type="match status" value="1"/>
</dbReference>
<accession>A0ABY8TXV6</accession>
<dbReference type="InterPro" id="IPR002110">
    <property type="entry name" value="Ankyrin_rpt"/>
</dbReference>
<organism evidence="4 5">
    <name type="scientific">Tetradesmus obliquus</name>
    <name type="common">Green alga</name>
    <name type="synonym">Acutodesmus obliquus</name>
    <dbReference type="NCBI Taxonomy" id="3088"/>
    <lineage>
        <taxon>Eukaryota</taxon>
        <taxon>Viridiplantae</taxon>
        <taxon>Chlorophyta</taxon>
        <taxon>core chlorophytes</taxon>
        <taxon>Chlorophyceae</taxon>
        <taxon>CS clade</taxon>
        <taxon>Sphaeropleales</taxon>
        <taxon>Scenedesmaceae</taxon>
        <taxon>Tetradesmus</taxon>
    </lineage>
</organism>
<sequence>MALSLVAGCPWVLNEQDSRGRTPLLAACYAGRSDCAQLLIESGSNIFACDKDGNGVLHLAAINGHTQLLQLLLLKAEAQAITPQLTAAVNLSGFSPLHYAAFAGNAACVRALLAAGVDALQGSWGEYDRSACQETQCLLTHAHCSLLRASPRMP</sequence>
<dbReference type="Pfam" id="PF12796">
    <property type="entry name" value="Ank_2"/>
    <property type="match status" value="1"/>
</dbReference>
<gene>
    <name evidence="4" type="ORF">OEZ85_002550</name>
</gene>
<dbReference type="PANTHER" id="PTHR24198:SF165">
    <property type="entry name" value="ANKYRIN REPEAT-CONTAINING PROTEIN-RELATED"/>
    <property type="match status" value="1"/>
</dbReference>
<dbReference type="PANTHER" id="PTHR24198">
    <property type="entry name" value="ANKYRIN REPEAT AND PROTEIN KINASE DOMAIN-CONTAINING PROTEIN"/>
    <property type="match status" value="1"/>
</dbReference>
<keyword evidence="1" id="KW-0677">Repeat</keyword>
<evidence type="ECO:0000313" key="4">
    <source>
        <dbReference type="EMBL" id="WIA13987.1"/>
    </source>
</evidence>
<dbReference type="InterPro" id="IPR036770">
    <property type="entry name" value="Ankyrin_rpt-contain_sf"/>
</dbReference>
<feature type="repeat" description="ANK" evidence="3">
    <location>
        <begin position="19"/>
        <end position="51"/>
    </location>
</feature>
<proteinExistence type="predicted"/>
<dbReference type="Proteomes" id="UP001244341">
    <property type="component" value="Chromosome 5b"/>
</dbReference>
<evidence type="ECO:0000256" key="3">
    <source>
        <dbReference type="PROSITE-ProRule" id="PRU00023"/>
    </source>
</evidence>
<feature type="repeat" description="ANK" evidence="3">
    <location>
        <begin position="52"/>
        <end position="73"/>
    </location>
</feature>
<keyword evidence="2 3" id="KW-0040">ANK repeat</keyword>
<name>A0ABY8TXV6_TETOB</name>
<reference evidence="4 5" key="1">
    <citation type="submission" date="2023-05" db="EMBL/GenBank/DDBJ databases">
        <title>A 100% complete, gapless, phased diploid assembly of the Scenedesmus obliquus UTEX 3031 genome.</title>
        <authorList>
            <person name="Biondi T.C."/>
            <person name="Hanschen E.R."/>
            <person name="Kwon T."/>
            <person name="Eng W."/>
            <person name="Kruse C.P.S."/>
            <person name="Koehler S.I."/>
            <person name="Kunde Y."/>
            <person name="Gleasner C.D."/>
            <person name="You Mak K.T."/>
            <person name="Polle J."/>
            <person name="Hovde B.T."/>
            <person name="Starkenburg S.R."/>
        </authorList>
    </citation>
    <scope>NUCLEOTIDE SEQUENCE [LARGE SCALE GENOMIC DNA]</scope>
    <source>
        <strain evidence="4 5">DOE0152z</strain>
    </source>
</reference>
<dbReference type="Gene3D" id="1.25.40.20">
    <property type="entry name" value="Ankyrin repeat-containing domain"/>
    <property type="match status" value="1"/>
</dbReference>
<protein>
    <submittedName>
        <fullName evidence="4">Uncharacterized protein</fullName>
    </submittedName>
</protein>
<feature type="repeat" description="ANK" evidence="3">
    <location>
        <begin position="92"/>
        <end position="118"/>
    </location>
</feature>
<evidence type="ECO:0000256" key="1">
    <source>
        <dbReference type="ARBA" id="ARBA00022737"/>
    </source>
</evidence>
<dbReference type="SUPFAM" id="SSF48403">
    <property type="entry name" value="Ankyrin repeat"/>
    <property type="match status" value="1"/>
</dbReference>
<dbReference type="SMART" id="SM00248">
    <property type="entry name" value="ANK"/>
    <property type="match status" value="3"/>
</dbReference>
<dbReference type="PROSITE" id="PS50297">
    <property type="entry name" value="ANK_REP_REGION"/>
    <property type="match status" value="3"/>
</dbReference>
<dbReference type="EMBL" id="CP126212">
    <property type="protein sequence ID" value="WIA13987.1"/>
    <property type="molecule type" value="Genomic_DNA"/>
</dbReference>
<keyword evidence="5" id="KW-1185">Reference proteome</keyword>
<evidence type="ECO:0000256" key="2">
    <source>
        <dbReference type="ARBA" id="ARBA00023043"/>
    </source>
</evidence>